<protein>
    <submittedName>
        <fullName evidence="2">Uncharacterized protein</fullName>
    </submittedName>
</protein>
<feature type="compositionally biased region" description="Basic and acidic residues" evidence="1">
    <location>
        <begin position="1"/>
        <end position="14"/>
    </location>
</feature>
<dbReference type="EMBL" id="SNRW01009589">
    <property type="protein sequence ID" value="KAA6377779.1"/>
    <property type="molecule type" value="Genomic_DNA"/>
</dbReference>
<reference evidence="2 3" key="1">
    <citation type="submission" date="2019-03" db="EMBL/GenBank/DDBJ databases">
        <title>Single cell metagenomics reveals metabolic interactions within the superorganism composed of flagellate Streblomastix strix and complex community of Bacteroidetes bacteria on its surface.</title>
        <authorList>
            <person name="Treitli S.C."/>
            <person name="Kolisko M."/>
            <person name="Husnik F."/>
            <person name="Keeling P."/>
            <person name="Hampl V."/>
        </authorList>
    </citation>
    <scope>NUCLEOTIDE SEQUENCE [LARGE SCALE GENOMIC DNA]</scope>
    <source>
        <strain evidence="2">ST1C</strain>
    </source>
</reference>
<feature type="region of interest" description="Disordered" evidence="1">
    <location>
        <begin position="1"/>
        <end position="26"/>
    </location>
</feature>
<sequence length="249" mass="28501">MKDNEDRGLEDNGKKNKNQNKMQSKLKVNEIARAIVSFTDSYTLNKQGKQNEQPESESISSLTDIASSLQTLSYQIRNNNTCKQVIQIPKLLKSLVALSRFRLGTHIDLDVDNQRLEVRSWSRWCLYCIQCIGDEQDQSELVNKRYGRVTSITFSTAGAQGEEQDEDIRNGLCRISAFLNELHEGRNNDWQPSFQPLPLLARNTEEQMEEEGADEEIDAQMKNNGDDSNIKGYANYIKEVVLNHFIHRG</sequence>
<organism evidence="2 3">
    <name type="scientific">Streblomastix strix</name>
    <dbReference type="NCBI Taxonomy" id="222440"/>
    <lineage>
        <taxon>Eukaryota</taxon>
        <taxon>Metamonada</taxon>
        <taxon>Preaxostyla</taxon>
        <taxon>Oxymonadida</taxon>
        <taxon>Streblomastigidae</taxon>
        <taxon>Streblomastix</taxon>
    </lineage>
</organism>
<dbReference type="Proteomes" id="UP000324800">
    <property type="component" value="Unassembled WGS sequence"/>
</dbReference>
<comment type="caution">
    <text evidence="2">The sequence shown here is derived from an EMBL/GenBank/DDBJ whole genome shotgun (WGS) entry which is preliminary data.</text>
</comment>
<evidence type="ECO:0000313" key="2">
    <source>
        <dbReference type="EMBL" id="KAA6377779.1"/>
    </source>
</evidence>
<name>A0A5J4V4R9_9EUKA</name>
<evidence type="ECO:0000256" key="1">
    <source>
        <dbReference type="SAM" id="MobiDB-lite"/>
    </source>
</evidence>
<evidence type="ECO:0000313" key="3">
    <source>
        <dbReference type="Proteomes" id="UP000324800"/>
    </source>
</evidence>
<feature type="compositionally biased region" description="Acidic residues" evidence="1">
    <location>
        <begin position="206"/>
        <end position="218"/>
    </location>
</feature>
<accession>A0A5J4V4R9</accession>
<gene>
    <name evidence="2" type="ORF">EZS28_026695</name>
</gene>
<dbReference type="AlphaFoldDB" id="A0A5J4V4R9"/>
<feature type="region of interest" description="Disordered" evidence="1">
    <location>
        <begin position="206"/>
        <end position="225"/>
    </location>
</feature>
<proteinExistence type="predicted"/>